<keyword evidence="2" id="KW-1185">Reference proteome</keyword>
<name>A0ABW2TCS9_9ACTN</name>
<gene>
    <name evidence="1" type="ORF">ACFQVD_40775</name>
</gene>
<evidence type="ECO:0000313" key="1">
    <source>
        <dbReference type="EMBL" id="MFC7606453.1"/>
    </source>
</evidence>
<comment type="caution">
    <text evidence="1">The sequence shown here is derived from an EMBL/GenBank/DDBJ whole genome shotgun (WGS) entry which is preliminary data.</text>
</comment>
<reference evidence="2" key="1">
    <citation type="journal article" date="2019" name="Int. J. Syst. Evol. Microbiol.">
        <title>The Global Catalogue of Microorganisms (GCM) 10K type strain sequencing project: providing services to taxonomists for standard genome sequencing and annotation.</title>
        <authorList>
            <consortium name="The Broad Institute Genomics Platform"/>
            <consortium name="The Broad Institute Genome Sequencing Center for Infectious Disease"/>
            <person name="Wu L."/>
            <person name="Ma J."/>
        </authorList>
    </citation>
    <scope>NUCLEOTIDE SEQUENCE [LARGE SCALE GENOMIC DNA]</scope>
    <source>
        <strain evidence="2">JCM 10083</strain>
    </source>
</reference>
<sequence>MDGHWQVYHVNEVRDWINGLRLTDPETFELIDDAIYALSRTGPALKRPLVGKIESSRVPNMKELRPGSSGRSEVRILFVFDPWRSVILLVAGDKAGNWRRWYRTAIPLAEDRYEIYVKERAEEDRP</sequence>
<accession>A0ABW2TCS9</accession>
<dbReference type="EMBL" id="JBHTEE010000001">
    <property type="protein sequence ID" value="MFC7606453.1"/>
    <property type="molecule type" value="Genomic_DNA"/>
</dbReference>
<organism evidence="1 2">
    <name type="scientific">Streptosporangium amethystogenes subsp. fukuiense</name>
    <dbReference type="NCBI Taxonomy" id="698418"/>
    <lineage>
        <taxon>Bacteria</taxon>
        <taxon>Bacillati</taxon>
        <taxon>Actinomycetota</taxon>
        <taxon>Actinomycetes</taxon>
        <taxon>Streptosporangiales</taxon>
        <taxon>Streptosporangiaceae</taxon>
        <taxon>Streptosporangium</taxon>
    </lineage>
</organism>
<dbReference type="Proteomes" id="UP001596514">
    <property type="component" value="Unassembled WGS sequence"/>
</dbReference>
<proteinExistence type="predicted"/>
<evidence type="ECO:0000313" key="2">
    <source>
        <dbReference type="Proteomes" id="UP001596514"/>
    </source>
</evidence>
<dbReference type="RefSeq" id="WP_343963017.1">
    <property type="nucleotide sequence ID" value="NZ_BAAAGK010000013.1"/>
</dbReference>
<dbReference type="InterPro" id="IPR009241">
    <property type="entry name" value="HigB-like"/>
</dbReference>
<dbReference type="Pfam" id="PF05973">
    <property type="entry name" value="Gp49"/>
    <property type="match status" value="1"/>
</dbReference>
<protein>
    <submittedName>
        <fullName evidence="1">Type II toxin-antitoxin system RelE/ParE family toxin</fullName>
    </submittedName>
</protein>